<dbReference type="AlphaFoldDB" id="A0A830H4F5"/>
<proteinExistence type="inferred from homology"/>
<dbReference type="PANTHER" id="PTHR24320">
    <property type="entry name" value="RETINOL DEHYDROGENASE"/>
    <property type="match status" value="1"/>
</dbReference>
<evidence type="ECO:0008006" key="6">
    <source>
        <dbReference type="Google" id="ProtNLM"/>
    </source>
</evidence>
<dbReference type="Gene3D" id="3.40.50.720">
    <property type="entry name" value="NAD(P)-binding Rossmann-like Domain"/>
    <property type="match status" value="1"/>
</dbReference>
<dbReference type="GO" id="GO:0015995">
    <property type="term" value="P:chlorophyll biosynthetic process"/>
    <property type="evidence" value="ECO:0007669"/>
    <property type="project" value="UniProtKB-UniPathway"/>
</dbReference>
<evidence type="ECO:0000313" key="4">
    <source>
        <dbReference type="EMBL" id="GHP01498.1"/>
    </source>
</evidence>
<gene>
    <name evidence="4" type="ORF">PPROV_000025400</name>
</gene>
<dbReference type="Proteomes" id="UP000660262">
    <property type="component" value="Unassembled WGS sequence"/>
</dbReference>
<evidence type="ECO:0000256" key="3">
    <source>
        <dbReference type="SAM" id="MobiDB-lite"/>
    </source>
</evidence>
<dbReference type="Pfam" id="PF00106">
    <property type="entry name" value="adh_short"/>
    <property type="match status" value="1"/>
</dbReference>
<comment type="caution">
    <text evidence="4">The sequence shown here is derived from an EMBL/GenBank/DDBJ whole genome shotgun (WGS) entry which is preliminary data.</text>
</comment>
<keyword evidence="2" id="KW-0560">Oxidoreductase</keyword>
<dbReference type="EMBL" id="BNJQ01000001">
    <property type="protein sequence ID" value="GHP01498.1"/>
    <property type="molecule type" value="Genomic_DNA"/>
</dbReference>
<evidence type="ECO:0000256" key="2">
    <source>
        <dbReference type="ARBA" id="ARBA00023002"/>
    </source>
</evidence>
<dbReference type="UniPathway" id="UPA00668"/>
<evidence type="ECO:0000313" key="5">
    <source>
        <dbReference type="Proteomes" id="UP000660262"/>
    </source>
</evidence>
<name>A0A830H4F5_9CHLO</name>
<dbReference type="InterPro" id="IPR002347">
    <property type="entry name" value="SDR_fam"/>
</dbReference>
<dbReference type="InterPro" id="IPR036291">
    <property type="entry name" value="NAD(P)-bd_dom_sf"/>
</dbReference>
<reference evidence="4" key="1">
    <citation type="submission" date="2020-10" db="EMBL/GenBank/DDBJ databases">
        <title>Unveiling of a novel bifunctional photoreceptor, Dualchrome1, isolated from a cosmopolitan green alga.</title>
        <authorList>
            <person name="Suzuki S."/>
            <person name="Kawachi M."/>
        </authorList>
    </citation>
    <scope>NUCLEOTIDE SEQUENCE</scope>
    <source>
        <strain evidence="4">NIES 2893</strain>
    </source>
</reference>
<sequence length="463" mass="48879">MASGILCRSTHYSRTKHVRRTSHASGHTRHTSKHRLVIIQAHQSSEDSHHTTCAVQPQLNDVPVGSVSRRSVLASTTSAATLAGFLNVPTAALADVDADLLAGIQARGLNVAITGASSGIGLEGARTLYQKGAHVTVLNRNAKRVQDAIDDITAGKSGEGTIGGIVCDLTSLKSVNDAANTLANAPQPIDVLVLNAGVQFTGEEEPRITEDGFEATLQTNHLGHFLLAERLLPTLARSRQMRQAAGIDAPSRIVVTASEVHDPESPGGAVGPGADLGAFEGLVRANAPGAGMVDGGDFDPDKMYKDTKLCNILFTYELARRLTAAGIAPSDISVNTYGPGLITQSGFFRYQNPLFVGLFDFFARNVFRVTESVEGGGALLASMAANPEYYGGSSGYWNNELSGYGGHAFTAMRTSAESYDEDKAARLYDISARLVGVDVNAAEKATVDALRQPKEEEAIALAM</sequence>
<comment type="similarity">
    <text evidence="1">Belongs to the short-chain dehydrogenases/reductases (SDR) family.</text>
</comment>
<accession>A0A830H4F5</accession>
<dbReference type="GO" id="GO:0016491">
    <property type="term" value="F:oxidoreductase activity"/>
    <property type="evidence" value="ECO:0007669"/>
    <property type="project" value="UniProtKB-KW"/>
</dbReference>
<dbReference type="SUPFAM" id="SSF51735">
    <property type="entry name" value="NAD(P)-binding Rossmann-fold domains"/>
    <property type="match status" value="1"/>
</dbReference>
<feature type="region of interest" description="Disordered" evidence="3">
    <location>
        <begin position="1"/>
        <end position="33"/>
    </location>
</feature>
<dbReference type="PRINTS" id="PR00081">
    <property type="entry name" value="GDHRDH"/>
</dbReference>
<protein>
    <recommendedName>
        <fullName evidence="6">Protochlorophyllide reductase</fullName>
    </recommendedName>
</protein>
<evidence type="ECO:0000256" key="1">
    <source>
        <dbReference type="ARBA" id="ARBA00006484"/>
    </source>
</evidence>
<dbReference type="PANTHER" id="PTHR24320:SF152">
    <property type="entry name" value="SHORT-CHAIN DEHYDROGENASE_REDUCTASE FAMILY PROTEIN"/>
    <property type="match status" value="1"/>
</dbReference>
<feature type="compositionally biased region" description="Basic residues" evidence="3">
    <location>
        <begin position="11"/>
        <end position="33"/>
    </location>
</feature>
<keyword evidence="5" id="KW-1185">Reference proteome</keyword>
<dbReference type="OrthoDB" id="191139at2759"/>
<organism evidence="4 5">
    <name type="scientific">Pycnococcus provasolii</name>
    <dbReference type="NCBI Taxonomy" id="41880"/>
    <lineage>
        <taxon>Eukaryota</taxon>
        <taxon>Viridiplantae</taxon>
        <taxon>Chlorophyta</taxon>
        <taxon>Pseudoscourfieldiophyceae</taxon>
        <taxon>Pseudoscourfieldiales</taxon>
        <taxon>Pycnococcaceae</taxon>
        <taxon>Pycnococcus</taxon>
    </lineage>
</organism>